<dbReference type="Pfam" id="PF00450">
    <property type="entry name" value="Peptidase_S10"/>
    <property type="match status" value="1"/>
</dbReference>
<evidence type="ECO:0000313" key="8">
    <source>
        <dbReference type="EMBL" id="ERL93098.1"/>
    </source>
</evidence>
<accession>U4UKT7</accession>
<keyword evidence="2" id="KW-0121">Carboxypeptidase</keyword>
<evidence type="ECO:0000256" key="6">
    <source>
        <dbReference type="ARBA" id="ARBA00023180"/>
    </source>
</evidence>
<gene>
    <name evidence="8" type="ORF">D910_10400</name>
</gene>
<dbReference type="PANTHER" id="PTHR11802">
    <property type="entry name" value="SERINE PROTEASE FAMILY S10 SERINE CARBOXYPEPTIDASE"/>
    <property type="match status" value="1"/>
</dbReference>
<name>U4UKT7_DENPD</name>
<evidence type="ECO:0000256" key="7">
    <source>
        <dbReference type="SAM" id="SignalP"/>
    </source>
</evidence>
<proteinExistence type="inferred from homology"/>
<dbReference type="EMBL" id="KB632345">
    <property type="protein sequence ID" value="ERL93098.1"/>
    <property type="molecule type" value="Genomic_DNA"/>
</dbReference>
<dbReference type="InterPro" id="IPR001563">
    <property type="entry name" value="Peptidase_S10"/>
</dbReference>
<evidence type="ECO:0000256" key="2">
    <source>
        <dbReference type="ARBA" id="ARBA00022645"/>
    </source>
</evidence>
<dbReference type="PANTHER" id="PTHR11802:SF3">
    <property type="entry name" value="RETINOID-INDUCIBLE SERINE CARBOXYPEPTIDASE"/>
    <property type="match status" value="1"/>
</dbReference>
<keyword evidence="4 7" id="KW-0732">Signal</keyword>
<dbReference type="PRINTS" id="PR00724">
    <property type="entry name" value="CRBOXYPTASEC"/>
</dbReference>
<dbReference type="Gene3D" id="3.40.50.1820">
    <property type="entry name" value="alpha/beta hydrolase"/>
    <property type="match status" value="1"/>
</dbReference>
<evidence type="ECO:0000313" key="9">
    <source>
        <dbReference type="Proteomes" id="UP000030742"/>
    </source>
</evidence>
<keyword evidence="6" id="KW-0325">Glycoprotein</keyword>
<evidence type="ECO:0000256" key="1">
    <source>
        <dbReference type="ARBA" id="ARBA00009431"/>
    </source>
</evidence>
<evidence type="ECO:0000256" key="4">
    <source>
        <dbReference type="ARBA" id="ARBA00022729"/>
    </source>
</evidence>
<dbReference type="SUPFAM" id="SSF53474">
    <property type="entry name" value="alpha/beta-Hydrolases"/>
    <property type="match status" value="1"/>
</dbReference>
<dbReference type="STRING" id="77166.U4UKT7"/>
<protein>
    <recommendedName>
        <fullName evidence="10">Carboxypeptidase</fullName>
    </recommendedName>
</protein>
<feature type="chain" id="PRO_5004656615" description="Carboxypeptidase" evidence="7">
    <location>
        <begin position="22"/>
        <end position="424"/>
    </location>
</feature>
<reference evidence="8 9" key="1">
    <citation type="journal article" date="2013" name="Genome Biol.">
        <title>Draft genome of the mountain pine beetle, Dendroctonus ponderosae Hopkins, a major forest pest.</title>
        <authorList>
            <person name="Keeling C.I."/>
            <person name="Yuen M.M."/>
            <person name="Liao N.Y."/>
            <person name="Docking T.R."/>
            <person name="Chan S.K."/>
            <person name="Taylor G.A."/>
            <person name="Palmquist D.L."/>
            <person name="Jackman S.D."/>
            <person name="Nguyen A."/>
            <person name="Li M."/>
            <person name="Henderson H."/>
            <person name="Janes J.K."/>
            <person name="Zhao Y."/>
            <person name="Pandoh P."/>
            <person name="Moore R."/>
            <person name="Sperling F.A."/>
            <person name="Huber D.P."/>
            <person name="Birol I."/>
            <person name="Jones S.J."/>
            <person name="Bohlmann J."/>
        </authorList>
    </citation>
    <scope>NUCLEOTIDE SEQUENCE</scope>
</reference>
<organism evidence="8 9">
    <name type="scientific">Dendroctonus ponderosae</name>
    <name type="common">Mountain pine beetle</name>
    <dbReference type="NCBI Taxonomy" id="77166"/>
    <lineage>
        <taxon>Eukaryota</taxon>
        <taxon>Metazoa</taxon>
        <taxon>Ecdysozoa</taxon>
        <taxon>Arthropoda</taxon>
        <taxon>Hexapoda</taxon>
        <taxon>Insecta</taxon>
        <taxon>Pterygota</taxon>
        <taxon>Neoptera</taxon>
        <taxon>Endopterygota</taxon>
        <taxon>Coleoptera</taxon>
        <taxon>Polyphaga</taxon>
        <taxon>Cucujiformia</taxon>
        <taxon>Curculionidae</taxon>
        <taxon>Scolytinae</taxon>
        <taxon>Dendroctonus</taxon>
    </lineage>
</organism>
<comment type="similarity">
    <text evidence="1">Belongs to the peptidase S10 family.</text>
</comment>
<sequence length="424" mass="47613">MFAVLKRFVIIVSCTLPATQGRVGFGPNEQDWGYVTVREKAHMFWWLHYTTATEDYVQRPLVIWLQGGPGGSSTGIGNFQEIGPWDEAQNIRNYSWINYLNVLFVDNPVGTGYSFVEDVNDSSLFAGDNEAISDDFLVFLKGFFTQKPEFEAVPLYIYGQSYGGKMTVDIALKLHQEFMAARINCNFKGIGLGDAWVSPISSLTSWPPYLLNLIVTDVAETEIDKNEFQLASAYFQATQVVINGMTSVNYYNVLKPVEAKNVKQNQNSWLRNTTMAGQIIRDILHIEINDVNLQDDLTREDVDGNLSELMNGPVRKSLELKDIPIQWGEQSEAVFQAVKMDFMKPVTESVERLLNETALEITVYNGQLDLIASTPGTISWINKLQWSGADGYKQSARLPIIVKGVPTDNPHTMDHILRGTVDVT</sequence>
<dbReference type="OrthoDB" id="443318at2759"/>
<keyword evidence="3" id="KW-0645">Protease</keyword>
<evidence type="ECO:0008006" key="10">
    <source>
        <dbReference type="Google" id="ProtNLM"/>
    </source>
</evidence>
<keyword evidence="5" id="KW-0378">Hydrolase</keyword>
<evidence type="ECO:0000256" key="3">
    <source>
        <dbReference type="ARBA" id="ARBA00022670"/>
    </source>
</evidence>
<dbReference type="AlphaFoldDB" id="U4UKT7"/>
<dbReference type="GO" id="GO:0006508">
    <property type="term" value="P:proteolysis"/>
    <property type="evidence" value="ECO:0007669"/>
    <property type="project" value="UniProtKB-KW"/>
</dbReference>
<dbReference type="Proteomes" id="UP000030742">
    <property type="component" value="Unassembled WGS sequence"/>
</dbReference>
<dbReference type="InterPro" id="IPR029058">
    <property type="entry name" value="AB_hydrolase_fold"/>
</dbReference>
<feature type="signal peptide" evidence="7">
    <location>
        <begin position="1"/>
        <end position="21"/>
    </location>
</feature>
<evidence type="ECO:0000256" key="5">
    <source>
        <dbReference type="ARBA" id="ARBA00022801"/>
    </source>
</evidence>
<dbReference type="GO" id="GO:0004185">
    <property type="term" value="F:serine-type carboxypeptidase activity"/>
    <property type="evidence" value="ECO:0007669"/>
    <property type="project" value="InterPro"/>
</dbReference>